<keyword evidence="1" id="KW-0805">Transcription regulation</keyword>
<protein>
    <submittedName>
        <fullName evidence="6">TetR family transcriptional regulator</fullName>
    </submittedName>
</protein>
<evidence type="ECO:0000256" key="4">
    <source>
        <dbReference type="PROSITE-ProRule" id="PRU00335"/>
    </source>
</evidence>
<dbReference type="InterPro" id="IPR011075">
    <property type="entry name" value="TetR_C"/>
</dbReference>
<proteinExistence type="predicted"/>
<dbReference type="Pfam" id="PF00440">
    <property type="entry name" value="TetR_N"/>
    <property type="match status" value="1"/>
</dbReference>
<dbReference type="InterPro" id="IPR009057">
    <property type="entry name" value="Homeodomain-like_sf"/>
</dbReference>
<dbReference type="PANTHER" id="PTHR30055">
    <property type="entry name" value="HTH-TYPE TRANSCRIPTIONAL REGULATOR RUTR"/>
    <property type="match status" value="1"/>
</dbReference>
<organism evidence="6 7">
    <name type="scientific">Clostridium kluyveri</name>
    <dbReference type="NCBI Taxonomy" id="1534"/>
    <lineage>
        <taxon>Bacteria</taxon>
        <taxon>Bacillati</taxon>
        <taxon>Bacillota</taxon>
        <taxon>Clostridia</taxon>
        <taxon>Eubacteriales</taxon>
        <taxon>Clostridiaceae</taxon>
        <taxon>Clostridium</taxon>
    </lineage>
</organism>
<evidence type="ECO:0000256" key="1">
    <source>
        <dbReference type="ARBA" id="ARBA00023015"/>
    </source>
</evidence>
<dbReference type="GO" id="GO:0003700">
    <property type="term" value="F:DNA-binding transcription factor activity"/>
    <property type="evidence" value="ECO:0007669"/>
    <property type="project" value="TreeGrafter"/>
</dbReference>
<keyword evidence="3" id="KW-0804">Transcription</keyword>
<dbReference type="PANTHER" id="PTHR30055:SF148">
    <property type="entry name" value="TETR-FAMILY TRANSCRIPTIONAL REGULATOR"/>
    <property type="match status" value="1"/>
</dbReference>
<dbReference type="Gene3D" id="1.10.357.10">
    <property type="entry name" value="Tetracycline Repressor, domain 2"/>
    <property type="match status" value="1"/>
</dbReference>
<evidence type="ECO:0000313" key="6">
    <source>
        <dbReference type="EMBL" id="APM41187.1"/>
    </source>
</evidence>
<dbReference type="SUPFAM" id="SSF48498">
    <property type="entry name" value="Tetracyclin repressor-like, C-terminal domain"/>
    <property type="match status" value="1"/>
</dbReference>
<keyword evidence="2 4" id="KW-0238">DNA-binding</keyword>
<feature type="domain" description="HTH tetR-type" evidence="5">
    <location>
        <begin position="14"/>
        <end position="74"/>
    </location>
</feature>
<feature type="DNA-binding region" description="H-T-H motif" evidence="4">
    <location>
        <begin position="37"/>
        <end position="56"/>
    </location>
</feature>
<dbReference type="GO" id="GO:0000976">
    <property type="term" value="F:transcription cis-regulatory region binding"/>
    <property type="evidence" value="ECO:0007669"/>
    <property type="project" value="TreeGrafter"/>
</dbReference>
<dbReference type="AlphaFoldDB" id="A0A1L5FDX8"/>
<dbReference type="InterPro" id="IPR001647">
    <property type="entry name" value="HTH_TetR"/>
</dbReference>
<reference evidence="6 7" key="1">
    <citation type="submission" date="2016-12" db="EMBL/GenBank/DDBJ databases">
        <title>Complete genome sequence of Clostridium kluyveri JZZ isolated from the pit mud of a Chinese flavor liquor-making factory.</title>
        <authorList>
            <person name="Wang Y."/>
        </authorList>
    </citation>
    <scope>NUCLEOTIDE SEQUENCE [LARGE SCALE GENOMIC DNA]</scope>
    <source>
        <strain evidence="6 7">JZZ</strain>
    </source>
</reference>
<accession>A0A1L5FDX8</accession>
<dbReference type="PROSITE" id="PS50977">
    <property type="entry name" value="HTH_TETR_2"/>
    <property type="match status" value="1"/>
</dbReference>
<gene>
    <name evidence="6" type="ORF">BS101_03870</name>
</gene>
<evidence type="ECO:0000256" key="2">
    <source>
        <dbReference type="ARBA" id="ARBA00023125"/>
    </source>
</evidence>
<dbReference type="Pfam" id="PF16859">
    <property type="entry name" value="TetR_C_11"/>
    <property type="match status" value="1"/>
</dbReference>
<dbReference type="InterPro" id="IPR050109">
    <property type="entry name" value="HTH-type_TetR-like_transc_reg"/>
</dbReference>
<dbReference type="InterPro" id="IPR036271">
    <property type="entry name" value="Tet_transcr_reg_TetR-rel_C_sf"/>
</dbReference>
<evidence type="ECO:0000256" key="3">
    <source>
        <dbReference type="ARBA" id="ARBA00023163"/>
    </source>
</evidence>
<evidence type="ECO:0000259" key="5">
    <source>
        <dbReference type="PROSITE" id="PS50977"/>
    </source>
</evidence>
<sequence>MDEEPATNTRRRGEILENVILQAAWDELNEVGYAHLTMEGVAARAKTNKPAVYRRWQKKHKLVMAALLKFAPKPDNDIPNTGNLRNDLVILLDKVMQLLQEIGSETIHGLMADYLGKELFSSPQKKSSISKEKWNTDMMIILKNAESRGEILLKKINQRVVSLPIDLLQHKFLIIHEPISDETIADIVDDIFLPLIRGLQ</sequence>
<evidence type="ECO:0000313" key="7">
    <source>
        <dbReference type="Proteomes" id="UP000184604"/>
    </source>
</evidence>
<name>A0A1L5FDX8_CLOKL</name>
<dbReference type="SUPFAM" id="SSF46689">
    <property type="entry name" value="Homeodomain-like"/>
    <property type="match status" value="1"/>
</dbReference>
<dbReference type="Gene3D" id="1.10.10.60">
    <property type="entry name" value="Homeodomain-like"/>
    <property type="match status" value="1"/>
</dbReference>
<dbReference type="Proteomes" id="UP000184604">
    <property type="component" value="Chromosome"/>
</dbReference>
<dbReference type="EMBL" id="CP018335">
    <property type="protein sequence ID" value="APM41187.1"/>
    <property type="molecule type" value="Genomic_DNA"/>
</dbReference>